<accession>A0A914H4F0</accession>
<reference evidence="2" key="1">
    <citation type="submission" date="2022-11" db="UniProtKB">
        <authorList>
            <consortium name="WormBaseParasite"/>
        </authorList>
    </citation>
    <scope>IDENTIFICATION</scope>
</reference>
<sequence>MLCNVCWDEVPTEHLCFCDCSMVPKSESDGSGVNDNDSNRTVPMITKVPTSRSMPSVRNVWCSTRRQHTKKCHSQSLDLGCVACCHKCNCTVGMDVPPEQEQKFCCPKCNCAFCRKCDEEWKEEHNELSCEQFAKQQQQKSDRRQLLLYRTHRDSRFKSW</sequence>
<evidence type="ECO:0000313" key="1">
    <source>
        <dbReference type="Proteomes" id="UP000887572"/>
    </source>
</evidence>
<proteinExistence type="predicted"/>
<organism evidence="1 2">
    <name type="scientific">Globodera rostochiensis</name>
    <name type="common">Golden nematode worm</name>
    <name type="synonym">Heterodera rostochiensis</name>
    <dbReference type="NCBI Taxonomy" id="31243"/>
    <lineage>
        <taxon>Eukaryota</taxon>
        <taxon>Metazoa</taxon>
        <taxon>Ecdysozoa</taxon>
        <taxon>Nematoda</taxon>
        <taxon>Chromadorea</taxon>
        <taxon>Rhabditida</taxon>
        <taxon>Tylenchina</taxon>
        <taxon>Tylenchomorpha</taxon>
        <taxon>Tylenchoidea</taxon>
        <taxon>Heteroderidae</taxon>
        <taxon>Heteroderinae</taxon>
        <taxon>Globodera</taxon>
    </lineage>
</organism>
<dbReference type="WBParaSite" id="Gr19_v10_g14055.t1">
    <property type="protein sequence ID" value="Gr19_v10_g14055.t1"/>
    <property type="gene ID" value="Gr19_v10_g14055"/>
</dbReference>
<dbReference type="AlphaFoldDB" id="A0A914H4F0"/>
<keyword evidence="1" id="KW-1185">Reference proteome</keyword>
<dbReference type="Proteomes" id="UP000887572">
    <property type="component" value="Unplaced"/>
</dbReference>
<protein>
    <submittedName>
        <fullName evidence="2">RING-type domain-containing protein</fullName>
    </submittedName>
</protein>
<evidence type="ECO:0000313" key="2">
    <source>
        <dbReference type="WBParaSite" id="Gr19_v10_g14055.t1"/>
    </source>
</evidence>
<name>A0A914H4F0_GLORO</name>